<dbReference type="PANTHER" id="PTHR31278">
    <property type="entry name" value="CHCHD1"/>
    <property type="match status" value="1"/>
</dbReference>
<organism evidence="1 2">
    <name type="scientific">Knipowitschia caucasica</name>
    <name type="common">Caucasian dwarf goby</name>
    <name type="synonym">Pomatoschistus caucasicus</name>
    <dbReference type="NCBI Taxonomy" id="637954"/>
    <lineage>
        <taxon>Eukaryota</taxon>
        <taxon>Metazoa</taxon>
        <taxon>Chordata</taxon>
        <taxon>Craniata</taxon>
        <taxon>Vertebrata</taxon>
        <taxon>Euteleostomi</taxon>
        <taxon>Actinopterygii</taxon>
        <taxon>Neopterygii</taxon>
        <taxon>Teleostei</taxon>
        <taxon>Neoteleostei</taxon>
        <taxon>Acanthomorphata</taxon>
        <taxon>Gobiaria</taxon>
        <taxon>Gobiiformes</taxon>
        <taxon>Gobioidei</taxon>
        <taxon>Gobiidae</taxon>
        <taxon>Gobiinae</taxon>
        <taxon>Knipowitschia</taxon>
    </lineage>
</organism>
<evidence type="ECO:0000313" key="1">
    <source>
        <dbReference type="EMBL" id="CAL1577725.1"/>
    </source>
</evidence>
<dbReference type="InterPro" id="IPR009069">
    <property type="entry name" value="Cys_alpha_HP_mot_SF"/>
</dbReference>
<dbReference type="Proteomes" id="UP001497482">
    <property type="component" value="Chromosome 13"/>
</dbReference>
<dbReference type="AlphaFoldDB" id="A0AAV2JPR6"/>
<name>A0AAV2JPR6_KNICA</name>
<sequence>MANKSAQIQDKVRRLLSRQNGKPVLRPTRPLSLKDAVANRKPHKGEATCITEMSLLMACWKQNNFVEDLCSTEVQNFYSCVHSAQVAMKNKTAAAGQDTGRLLPKQATTLLKRFPKLSSEI</sequence>
<accession>A0AAV2JPR6</accession>
<dbReference type="SUPFAM" id="SSF47072">
    <property type="entry name" value="Cysteine alpha-hairpin motif"/>
    <property type="match status" value="1"/>
</dbReference>
<evidence type="ECO:0008006" key="3">
    <source>
        <dbReference type="Google" id="ProtNLM"/>
    </source>
</evidence>
<dbReference type="GO" id="GO:0003723">
    <property type="term" value="F:RNA binding"/>
    <property type="evidence" value="ECO:0007669"/>
    <property type="project" value="TreeGrafter"/>
</dbReference>
<protein>
    <recommendedName>
        <fullName evidence="3">Coiled-coil-helix-coiled-coil-helix domain-containing protein 1</fullName>
    </recommendedName>
</protein>
<dbReference type="GO" id="GO:0005761">
    <property type="term" value="C:mitochondrial ribosome"/>
    <property type="evidence" value="ECO:0007669"/>
    <property type="project" value="InterPro"/>
</dbReference>
<dbReference type="PANTHER" id="PTHR31278:SF2">
    <property type="entry name" value="SMALL RIBOSOMAL SUBUNIT PROTEIN MS37"/>
    <property type="match status" value="1"/>
</dbReference>
<dbReference type="InterPro" id="IPR033620">
    <property type="entry name" value="Ribosomal_mS37_met"/>
</dbReference>
<keyword evidence="2" id="KW-1185">Reference proteome</keyword>
<dbReference type="GO" id="GO:0005654">
    <property type="term" value="C:nucleoplasm"/>
    <property type="evidence" value="ECO:0007669"/>
    <property type="project" value="TreeGrafter"/>
</dbReference>
<proteinExistence type="predicted"/>
<reference evidence="1 2" key="1">
    <citation type="submission" date="2024-04" db="EMBL/GenBank/DDBJ databases">
        <authorList>
            <person name="Waldvogel A.-M."/>
            <person name="Schoenle A."/>
        </authorList>
    </citation>
    <scope>NUCLEOTIDE SEQUENCE [LARGE SCALE GENOMIC DNA]</scope>
</reference>
<dbReference type="GO" id="GO:0032543">
    <property type="term" value="P:mitochondrial translation"/>
    <property type="evidence" value="ECO:0007669"/>
    <property type="project" value="InterPro"/>
</dbReference>
<gene>
    <name evidence="1" type="ORF">KC01_LOCUS9029</name>
</gene>
<dbReference type="EMBL" id="OZ035835">
    <property type="protein sequence ID" value="CAL1577725.1"/>
    <property type="molecule type" value="Genomic_DNA"/>
</dbReference>
<evidence type="ECO:0000313" key="2">
    <source>
        <dbReference type="Proteomes" id="UP001497482"/>
    </source>
</evidence>